<name>A0A0R2G2H9_LACPN</name>
<evidence type="ECO:0000256" key="3">
    <source>
        <dbReference type="ARBA" id="ARBA00022989"/>
    </source>
</evidence>
<dbReference type="PANTHER" id="PTHR37422">
    <property type="entry name" value="TEICHURONIC ACID BIOSYNTHESIS PROTEIN TUAE"/>
    <property type="match status" value="1"/>
</dbReference>
<feature type="transmembrane region" description="Helical" evidence="5">
    <location>
        <begin position="76"/>
        <end position="93"/>
    </location>
</feature>
<dbReference type="EMBL" id="LUXO01000027">
    <property type="protein sequence ID" value="KZV03029.1"/>
    <property type="molecule type" value="Genomic_DNA"/>
</dbReference>
<proteinExistence type="predicted"/>
<dbReference type="PANTHER" id="PTHR37422:SF13">
    <property type="entry name" value="LIPOPOLYSACCHARIDE BIOSYNTHESIS PROTEIN PA4999-RELATED"/>
    <property type="match status" value="1"/>
</dbReference>
<comment type="subcellular location">
    <subcellularLocation>
        <location evidence="1">Membrane</location>
        <topology evidence="1">Multi-pass membrane protein</topology>
    </subcellularLocation>
</comment>
<dbReference type="Pfam" id="PF04932">
    <property type="entry name" value="Wzy_C"/>
    <property type="match status" value="1"/>
</dbReference>
<gene>
    <name evidence="8" type="ORF">Lp19_3281</name>
    <name evidence="9" type="ORF">NAB2_1531</name>
    <name evidence="7" type="ORF">Nizo2260_2921</name>
</gene>
<accession>A0A0R2G2H9</accession>
<feature type="transmembrane region" description="Helical" evidence="5">
    <location>
        <begin position="187"/>
        <end position="206"/>
    </location>
</feature>
<feature type="transmembrane region" description="Helical" evidence="5">
    <location>
        <begin position="105"/>
        <end position="126"/>
    </location>
</feature>
<dbReference type="InterPro" id="IPR051533">
    <property type="entry name" value="WaaL-like"/>
</dbReference>
<evidence type="ECO:0000256" key="4">
    <source>
        <dbReference type="ARBA" id="ARBA00023136"/>
    </source>
</evidence>
<dbReference type="OMA" id="PRINAPY"/>
<dbReference type="Proteomes" id="UP000076989">
    <property type="component" value="Unassembled WGS sequence"/>
</dbReference>
<dbReference type="AlphaFoldDB" id="A0A0R2G2H9"/>
<dbReference type="EMBL" id="LUXM01000040">
    <property type="protein sequence ID" value="KZU91995.1"/>
    <property type="molecule type" value="Genomic_DNA"/>
</dbReference>
<feature type="domain" description="O-antigen ligase-related" evidence="6">
    <location>
        <begin position="197"/>
        <end position="323"/>
    </location>
</feature>
<evidence type="ECO:0000313" key="9">
    <source>
        <dbReference type="EMBL" id="KZV03029.1"/>
    </source>
</evidence>
<evidence type="ECO:0000313" key="11">
    <source>
        <dbReference type="Proteomes" id="UP000076882"/>
    </source>
</evidence>
<dbReference type="KEGG" id="lpb:SH83_07900"/>
<evidence type="ECO:0000313" key="12">
    <source>
        <dbReference type="Proteomes" id="UP000076989"/>
    </source>
</evidence>
<evidence type="ECO:0000259" key="6">
    <source>
        <dbReference type="Pfam" id="PF04932"/>
    </source>
</evidence>
<dbReference type="PATRIC" id="fig|1590.144.peg.1642"/>
<keyword evidence="4 5" id="KW-0472">Membrane</keyword>
<feature type="transmembrane region" description="Helical" evidence="5">
    <location>
        <begin position="306"/>
        <end position="327"/>
    </location>
</feature>
<feature type="transmembrane region" description="Helical" evidence="5">
    <location>
        <begin position="347"/>
        <end position="380"/>
    </location>
</feature>
<feature type="transmembrane region" description="Helical" evidence="5">
    <location>
        <begin position="162"/>
        <end position="181"/>
    </location>
</feature>
<evidence type="ECO:0000313" key="10">
    <source>
        <dbReference type="Proteomes" id="UP000076872"/>
    </source>
</evidence>
<reference evidence="10 11" key="1">
    <citation type="submission" date="2016-03" db="EMBL/GenBank/DDBJ databases">
        <title>Comparative genomics of 54 Lactobacillus plantarum strains reveals genomic uncoupling from niche constraints.</title>
        <authorList>
            <person name="Martino M.E."/>
        </authorList>
    </citation>
    <scope>NUCLEOTIDE SEQUENCE [LARGE SCALE GENOMIC DNA]</scope>
    <source>
        <strain evidence="8 11">19.1</strain>
        <strain evidence="9 10">NAB2</strain>
        <strain evidence="7 12">Nizo2260</strain>
    </source>
</reference>
<keyword evidence="2 5" id="KW-0812">Transmembrane</keyword>
<evidence type="ECO:0000313" key="7">
    <source>
        <dbReference type="EMBL" id="KZU01493.1"/>
    </source>
</evidence>
<protein>
    <recommendedName>
        <fullName evidence="6">O-antigen ligase-related domain-containing protein</fullName>
    </recommendedName>
</protein>
<evidence type="ECO:0000313" key="8">
    <source>
        <dbReference type="EMBL" id="KZU91995.1"/>
    </source>
</evidence>
<evidence type="ECO:0000256" key="1">
    <source>
        <dbReference type="ARBA" id="ARBA00004141"/>
    </source>
</evidence>
<dbReference type="RefSeq" id="WP_003646031.1">
    <property type="nucleotide sequence ID" value="NZ_BIFE01000016.1"/>
</dbReference>
<dbReference type="Proteomes" id="UP000076882">
    <property type="component" value="Unassembled WGS sequence"/>
</dbReference>
<dbReference type="EMBL" id="LUWI01000038">
    <property type="protein sequence ID" value="KZU01493.1"/>
    <property type="molecule type" value="Genomic_DNA"/>
</dbReference>
<feature type="transmembrane region" description="Helical" evidence="5">
    <location>
        <begin position="53"/>
        <end position="70"/>
    </location>
</feature>
<comment type="caution">
    <text evidence="8">The sequence shown here is derived from an EMBL/GenBank/DDBJ whole genome shotgun (WGS) entry which is preliminary data.</text>
</comment>
<organism evidence="8 11">
    <name type="scientific">Lactiplantibacillus plantarum</name>
    <name type="common">Lactobacillus plantarum</name>
    <dbReference type="NCBI Taxonomy" id="1590"/>
    <lineage>
        <taxon>Bacteria</taxon>
        <taxon>Bacillati</taxon>
        <taxon>Bacillota</taxon>
        <taxon>Bacilli</taxon>
        <taxon>Lactobacillales</taxon>
        <taxon>Lactobacillaceae</taxon>
        <taxon>Lactiplantibacillus</taxon>
    </lineage>
</organism>
<dbReference type="Proteomes" id="UP000076872">
    <property type="component" value="Unassembled WGS sequence"/>
</dbReference>
<dbReference type="InterPro" id="IPR007016">
    <property type="entry name" value="O-antigen_ligase-rel_domated"/>
</dbReference>
<evidence type="ECO:0000256" key="5">
    <source>
        <dbReference type="SAM" id="Phobius"/>
    </source>
</evidence>
<feature type="transmembrane region" description="Helical" evidence="5">
    <location>
        <begin position="213"/>
        <end position="228"/>
    </location>
</feature>
<keyword evidence="3 5" id="KW-1133">Transmembrane helix</keyword>
<evidence type="ECO:0000256" key="2">
    <source>
        <dbReference type="ARBA" id="ARBA00022692"/>
    </source>
</evidence>
<feature type="transmembrane region" description="Helical" evidence="5">
    <location>
        <begin position="234"/>
        <end position="251"/>
    </location>
</feature>
<dbReference type="GO" id="GO:0016020">
    <property type="term" value="C:membrane"/>
    <property type="evidence" value="ECO:0007669"/>
    <property type="project" value="UniProtKB-SubCell"/>
</dbReference>
<feature type="transmembrane region" description="Helical" evidence="5">
    <location>
        <begin position="12"/>
        <end position="32"/>
    </location>
</feature>
<sequence length="401" mass="46136">MRKRLLTTSPFLTGLKLLAILPPVGIGWLIYLSRWQWLALLKHPRQFSRHDPLLGFIVLLMGITTLNLNHHDYRSVILSVLMLFVLGNLWLLCRESTQSIAWHELRKFIIQFGLYITISGFAFHWLNQVLTLPTWLKFMLGDLLWGYAANQNRLFGSAYNPNDACCLLLIALGLLLTQLSHGSVHPFTRWPLINWFLVGLLCVGVYQTKSRTGLMIMIAILIMTTYQLCRHHRILVTTILIAGSLIVWHVFPRSASTITALQSRLTIWHNSFTVFKQAPYLGVTYFGFARHYLQLTGTYVPHAHDILLMLLASFGILGGAGFIYLVLSSGWHLTKYWHQYRTPNLRYFMMTLPIILAYGLTDFVLSSMQVLIIILLIIACWHHEQQLRPIIGPRKYQSPLI</sequence>